<evidence type="ECO:0000313" key="8">
    <source>
        <dbReference type="Proteomes" id="UP000308705"/>
    </source>
</evidence>
<name>A0A4U3LU94_9ACTN</name>
<feature type="domain" description="Erythromycin biosynthesis protein CIII-like C-terminal" evidence="5">
    <location>
        <begin position="262"/>
        <end position="397"/>
    </location>
</feature>
<dbReference type="CDD" id="cd03784">
    <property type="entry name" value="GT1_Gtf-like"/>
    <property type="match status" value="1"/>
</dbReference>
<evidence type="ECO:0000259" key="6">
    <source>
        <dbReference type="Pfam" id="PF21036"/>
    </source>
</evidence>
<reference evidence="7 8" key="1">
    <citation type="submission" date="2019-04" db="EMBL/GenBank/DDBJ databases">
        <title>Herbidospora sp. NEAU-GS14.nov., a novel actinomycete isolated from soil.</title>
        <authorList>
            <person name="Han L."/>
        </authorList>
    </citation>
    <scope>NUCLEOTIDE SEQUENCE [LARGE SCALE GENOMIC DNA]</scope>
    <source>
        <strain evidence="7 8">NEAU-GS14</strain>
    </source>
</reference>
<protein>
    <submittedName>
        <fullName evidence="7">DUF1205 domain-containing protein</fullName>
    </submittedName>
</protein>
<dbReference type="Pfam" id="PF21036">
    <property type="entry name" value="EryCIII-like_N"/>
    <property type="match status" value="1"/>
</dbReference>
<organism evidence="7 8">
    <name type="scientific">Herbidospora galbida</name>
    <dbReference type="NCBI Taxonomy" id="2575442"/>
    <lineage>
        <taxon>Bacteria</taxon>
        <taxon>Bacillati</taxon>
        <taxon>Actinomycetota</taxon>
        <taxon>Actinomycetes</taxon>
        <taxon>Streptosporangiales</taxon>
        <taxon>Streptosporangiaceae</taxon>
        <taxon>Herbidospora</taxon>
    </lineage>
</organism>
<dbReference type="Gene3D" id="3.40.50.2000">
    <property type="entry name" value="Glycogen Phosphorylase B"/>
    <property type="match status" value="2"/>
</dbReference>
<dbReference type="SUPFAM" id="SSF53756">
    <property type="entry name" value="UDP-Glycosyltransferase/glycogen phosphorylase"/>
    <property type="match status" value="1"/>
</dbReference>
<dbReference type="Proteomes" id="UP000308705">
    <property type="component" value="Unassembled WGS sequence"/>
</dbReference>
<dbReference type="InterPro" id="IPR010610">
    <property type="entry name" value="EryCIII-like_C"/>
</dbReference>
<dbReference type="InterPro" id="IPR048284">
    <property type="entry name" value="EryCIII-like_N"/>
</dbReference>
<comment type="similarity">
    <text evidence="1">Belongs to the glycosyltransferase 28 family.</text>
</comment>
<dbReference type="GO" id="GO:0017000">
    <property type="term" value="P:antibiotic biosynthetic process"/>
    <property type="evidence" value="ECO:0007669"/>
    <property type="project" value="UniProtKB-ARBA"/>
</dbReference>
<feature type="region of interest" description="Disordered" evidence="4">
    <location>
        <begin position="54"/>
        <end position="76"/>
    </location>
</feature>
<dbReference type="OrthoDB" id="5488434at2"/>
<dbReference type="GO" id="GO:0008194">
    <property type="term" value="F:UDP-glycosyltransferase activity"/>
    <property type="evidence" value="ECO:0007669"/>
    <property type="project" value="InterPro"/>
</dbReference>
<dbReference type="GO" id="GO:0016758">
    <property type="term" value="F:hexosyltransferase activity"/>
    <property type="evidence" value="ECO:0007669"/>
    <property type="project" value="UniProtKB-ARBA"/>
</dbReference>
<accession>A0A4U3LU94</accession>
<dbReference type="Pfam" id="PF06722">
    <property type="entry name" value="EryCIII-like_C"/>
    <property type="match status" value="1"/>
</dbReference>
<feature type="compositionally biased region" description="Basic and acidic residues" evidence="4">
    <location>
        <begin position="54"/>
        <end position="66"/>
    </location>
</feature>
<evidence type="ECO:0000256" key="3">
    <source>
        <dbReference type="ARBA" id="ARBA00022679"/>
    </source>
</evidence>
<evidence type="ECO:0000256" key="2">
    <source>
        <dbReference type="ARBA" id="ARBA00022676"/>
    </source>
</evidence>
<keyword evidence="2" id="KW-0328">Glycosyltransferase</keyword>
<keyword evidence="3" id="KW-0808">Transferase</keyword>
<gene>
    <name evidence="7" type="ORF">FDA94_36150</name>
</gene>
<dbReference type="PANTHER" id="PTHR48050">
    <property type="entry name" value="STEROL 3-BETA-GLUCOSYLTRANSFERASE"/>
    <property type="match status" value="1"/>
</dbReference>
<keyword evidence="8" id="KW-1185">Reference proteome</keyword>
<dbReference type="EMBL" id="SZQA01000059">
    <property type="protein sequence ID" value="TKK79069.1"/>
    <property type="molecule type" value="Genomic_DNA"/>
</dbReference>
<sequence length="403" mass="43068">MRVLFVTPADPRLFQYLVPLAWALRTAGHEVRISAQPGFADVVTQAGLTAQPIGKDHDPWNVRDADAPAPAGEGLPAPYDVAADPSAATWEGMREGYAGAVDAWHKLENFAVVPDLVAFARFWRPDLVIWEQTTYAGAVAAKACGAAHGRFMFGLDIFGVTRQHFLRLKGERAGDPLAEWLGTYATKYGLRYTEDLAVGQFTVDQLPASLRLEADVSYLPVRFTSYEGPAVVAKWLWGPAERTRVAVLAPAEGYPVPGRAIAEALAGLDAEIVLVTDEELTGLPENVRVTADAPLHALVPTCAAVVHHGDFGELASAARAGVPQVVLPWHFDQPLFADRLAASGAGLRADATTAGEIRAAVERVLTEPGFGTAAARLREETAALPAPNEVVGRLEELAVKYAG</sequence>
<dbReference type="AlphaFoldDB" id="A0A4U3LU94"/>
<evidence type="ECO:0000313" key="7">
    <source>
        <dbReference type="EMBL" id="TKK79069.1"/>
    </source>
</evidence>
<comment type="caution">
    <text evidence="7">The sequence shown here is derived from an EMBL/GenBank/DDBJ whole genome shotgun (WGS) entry which is preliminary data.</text>
</comment>
<dbReference type="InterPro" id="IPR050426">
    <property type="entry name" value="Glycosyltransferase_28"/>
</dbReference>
<feature type="compositionally biased region" description="Low complexity" evidence="4">
    <location>
        <begin position="67"/>
        <end position="76"/>
    </location>
</feature>
<evidence type="ECO:0000256" key="1">
    <source>
        <dbReference type="ARBA" id="ARBA00006962"/>
    </source>
</evidence>
<dbReference type="InterPro" id="IPR002213">
    <property type="entry name" value="UDP_glucos_trans"/>
</dbReference>
<dbReference type="PANTHER" id="PTHR48050:SF13">
    <property type="entry name" value="STEROL 3-BETA-GLUCOSYLTRANSFERASE UGT80A2"/>
    <property type="match status" value="1"/>
</dbReference>
<evidence type="ECO:0000256" key="4">
    <source>
        <dbReference type="SAM" id="MobiDB-lite"/>
    </source>
</evidence>
<dbReference type="RefSeq" id="WP_137251529.1">
    <property type="nucleotide sequence ID" value="NZ_SZQA01000059.1"/>
</dbReference>
<evidence type="ECO:0000259" key="5">
    <source>
        <dbReference type="Pfam" id="PF06722"/>
    </source>
</evidence>
<proteinExistence type="inferred from homology"/>
<feature type="domain" description="Erythromycin biosynthesis protein CIII-like N-terminal" evidence="6">
    <location>
        <begin position="22"/>
        <end position="247"/>
    </location>
</feature>